<evidence type="ECO:0000313" key="2">
    <source>
        <dbReference type="EMBL" id="KAG5471794.1"/>
    </source>
</evidence>
<dbReference type="Proteomes" id="UP000674143">
    <property type="component" value="Chromosome 31"/>
</dbReference>
<gene>
    <name evidence="2" type="ORF">LSCM4_03348</name>
</gene>
<dbReference type="KEGG" id="loi:92359293"/>
<dbReference type="AlphaFoldDB" id="A0A836GE28"/>
<reference evidence="2 3" key="1">
    <citation type="submission" date="2021-02" db="EMBL/GenBank/DDBJ databases">
        <title>Leishmania (Mundinia) orientalis Genome sequencing and assembly.</title>
        <authorList>
            <person name="Almutairi H."/>
            <person name="Gatherer D."/>
        </authorList>
    </citation>
    <scope>NUCLEOTIDE SEQUENCE [LARGE SCALE GENOMIC DNA]</scope>
    <source>
        <strain evidence="2">LSCM4</strain>
    </source>
</reference>
<feature type="region of interest" description="Disordered" evidence="1">
    <location>
        <begin position="1"/>
        <end position="37"/>
    </location>
</feature>
<dbReference type="GeneID" id="92359293"/>
<dbReference type="RefSeq" id="XP_067060911.1">
    <property type="nucleotide sequence ID" value="XM_067205359.1"/>
</dbReference>
<organism evidence="2 3">
    <name type="scientific">Leishmania orientalis</name>
    <dbReference type="NCBI Taxonomy" id="2249476"/>
    <lineage>
        <taxon>Eukaryota</taxon>
        <taxon>Discoba</taxon>
        <taxon>Euglenozoa</taxon>
        <taxon>Kinetoplastea</taxon>
        <taxon>Metakinetoplastina</taxon>
        <taxon>Trypanosomatida</taxon>
        <taxon>Trypanosomatidae</taxon>
        <taxon>Leishmaniinae</taxon>
        <taxon>Leishmania</taxon>
    </lineage>
</organism>
<feature type="region of interest" description="Disordered" evidence="1">
    <location>
        <begin position="141"/>
        <end position="161"/>
    </location>
</feature>
<proteinExistence type="predicted"/>
<evidence type="ECO:0000256" key="1">
    <source>
        <dbReference type="SAM" id="MobiDB-lite"/>
    </source>
</evidence>
<feature type="region of interest" description="Disordered" evidence="1">
    <location>
        <begin position="279"/>
        <end position="368"/>
    </location>
</feature>
<comment type="caution">
    <text evidence="2">The sequence shown here is derived from an EMBL/GenBank/DDBJ whole genome shotgun (WGS) entry which is preliminary data.</text>
</comment>
<feature type="compositionally biased region" description="Polar residues" evidence="1">
    <location>
        <begin position="343"/>
        <end position="368"/>
    </location>
</feature>
<sequence length="530" mass="57083">MKKGGDGAEKALLGATSRSDAGDMKRESSLLPGEVRTPTMIVTLSEAWGDSSADWAAPGSSSVWEEEAQNRHSAQTPLKRYGHNDVWASATGSPLMGDDAANQPSFAPAEKDDTNTPDAADVAAVALQALTPQVVLHADSREAHAPQPQRQSPQPRYSMGVGDAYESRFGALHEAPPTKDISELFQHPQQPQQPQNAAYFTVQEGSVAPSAAFVEPTPMSHGGACTTSPASDVVMSGSGGLSYVPRLEDEEVAQRIIISAGLPLSLHSLVDYIHGGQPRAPAHSTALGTTQNARRNYPNLSEPPSEEETLGGRSGTAGSQGVRPQRGGYGQASQGLCGPAMPSWTQDNGFDVRGQSTIGGPQQDQVLTPPSNYGGGYTVSTVNNGSTVPLRASARAPYGAPGNGAAARQKSESKYLSDLLHFHANFFPPPPPPRVPKDERRNRAELWYHYASKWDITHRLPPPPRTPLPEMELEYRLRLPKMTRVPYHGDGWLQMSERWFEVMQALFDFPDDNVGEEVDFNVVLQQAVLS</sequence>
<feature type="region of interest" description="Disordered" evidence="1">
    <location>
        <begin position="49"/>
        <end position="75"/>
    </location>
</feature>
<protein>
    <submittedName>
        <fullName evidence="2">Uncharacterized protein</fullName>
    </submittedName>
</protein>
<accession>A0A836GE28</accession>
<evidence type="ECO:0000313" key="3">
    <source>
        <dbReference type="Proteomes" id="UP000674143"/>
    </source>
</evidence>
<feature type="region of interest" description="Disordered" evidence="1">
    <location>
        <begin position="89"/>
        <end position="116"/>
    </location>
</feature>
<name>A0A836GE28_9TRYP</name>
<dbReference type="EMBL" id="JAFHLR010000031">
    <property type="protein sequence ID" value="KAG5471794.1"/>
    <property type="molecule type" value="Genomic_DNA"/>
</dbReference>
<keyword evidence="3" id="KW-1185">Reference proteome</keyword>
<feature type="compositionally biased region" description="Low complexity" evidence="1">
    <location>
        <begin position="146"/>
        <end position="156"/>
    </location>
</feature>